<comment type="caution">
    <text evidence="5">The sequence shown here is derived from an EMBL/GenBank/DDBJ whole genome shotgun (WGS) entry which is preliminary data.</text>
</comment>
<dbReference type="SUPFAM" id="SSF82171">
    <property type="entry name" value="DPP6 N-terminal domain-like"/>
    <property type="match status" value="1"/>
</dbReference>
<dbReference type="PANTHER" id="PTHR11731:SF193">
    <property type="entry name" value="DIPEPTIDYL PEPTIDASE 9"/>
    <property type="match status" value="1"/>
</dbReference>
<gene>
    <name evidence="5" type="ORF">DWB61_02835</name>
</gene>
<dbReference type="AlphaFoldDB" id="A0A425Y6D5"/>
<dbReference type="OrthoDB" id="9812921at2"/>
<dbReference type="InterPro" id="IPR029058">
    <property type="entry name" value="AB_hydrolase_fold"/>
</dbReference>
<feature type="domain" description="Dipeptidylpeptidase IV N-terminal" evidence="4">
    <location>
        <begin position="96"/>
        <end position="446"/>
    </location>
</feature>
<organism evidence="5 6">
    <name type="scientific">Ancylomarina euxinus</name>
    <dbReference type="NCBI Taxonomy" id="2283627"/>
    <lineage>
        <taxon>Bacteria</taxon>
        <taxon>Pseudomonadati</taxon>
        <taxon>Bacteroidota</taxon>
        <taxon>Bacteroidia</taxon>
        <taxon>Marinilabiliales</taxon>
        <taxon>Marinifilaceae</taxon>
        <taxon>Ancylomarina</taxon>
    </lineage>
</organism>
<dbReference type="SUPFAM" id="SSF53474">
    <property type="entry name" value="alpha/beta-Hydrolases"/>
    <property type="match status" value="1"/>
</dbReference>
<keyword evidence="6" id="KW-1185">Reference proteome</keyword>
<feature type="signal peptide" evidence="2">
    <location>
        <begin position="1"/>
        <end position="18"/>
    </location>
</feature>
<evidence type="ECO:0000313" key="5">
    <source>
        <dbReference type="EMBL" id="RRG24069.1"/>
    </source>
</evidence>
<evidence type="ECO:0000256" key="2">
    <source>
        <dbReference type="SAM" id="SignalP"/>
    </source>
</evidence>
<dbReference type="Gene3D" id="2.140.10.30">
    <property type="entry name" value="Dipeptidylpeptidase IV, N-terminal domain"/>
    <property type="match status" value="1"/>
</dbReference>
<feature type="chain" id="PRO_5019430359" evidence="2">
    <location>
        <begin position="19"/>
        <end position="728"/>
    </location>
</feature>
<dbReference type="FunFam" id="3.40.50.1820:FF:000003">
    <property type="entry name" value="Dipeptidyl peptidase 4"/>
    <property type="match status" value="1"/>
</dbReference>
<evidence type="ECO:0000259" key="3">
    <source>
        <dbReference type="Pfam" id="PF00326"/>
    </source>
</evidence>
<evidence type="ECO:0000259" key="4">
    <source>
        <dbReference type="Pfam" id="PF00930"/>
    </source>
</evidence>
<dbReference type="Proteomes" id="UP000285794">
    <property type="component" value="Unassembled WGS sequence"/>
</dbReference>
<dbReference type="GO" id="GO:0008236">
    <property type="term" value="F:serine-type peptidase activity"/>
    <property type="evidence" value="ECO:0007669"/>
    <property type="project" value="InterPro"/>
</dbReference>
<dbReference type="GO" id="GO:0008239">
    <property type="term" value="F:dipeptidyl-peptidase activity"/>
    <property type="evidence" value="ECO:0007669"/>
    <property type="project" value="TreeGrafter"/>
</dbReference>
<evidence type="ECO:0000313" key="6">
    <source>
        <dbReference type="Proteomes" id="UP000285794"/>
    </source>
</evidence>
<protein>
    <submittedName>
        <fullName evidence="5">S9 family peptidase</fullName>
    </submittedName>
</protein>
<dbReference type="Pfam" id="PF00326">
    <property type="entry name" value="Peptidase_S9"/>
    <property type="match status" value="1"/>
</dbReference>
<dbReference type="Pfam" id="PF00930">
    <property type="entry name" value="DPPIV_N"/>
    <property type="match status" value="1"/>
</dbReference>
<keyword evidence="2" id="KW-0732">Signal</keyword>
<dbReference type="EMBL" id="QQWG01000002">
    <property type="protein sequence ID" value="RRG24069.1"/>
    <property type="molecule type" value="Genomic_DNA"/>
</dbReference>
<sequence length="728" mass="84150">MKRLLLIPLLLIACLVGAQNGNKAFTLENVSIDGTFNAKSVYGLRSMNDGLHYTILKEGQRVEKYAYATGQLIEVLFDLSKMENKDIKRIDSYQFSSDEKKILLASNRIDIYRHSYSAEFFVFDRTNKKLDVLSTGRQQLADFSPAGDQVCFFRENNLFIKDLKTNKEKQFTFDGKYNHIINGAPDWVYEEEFSFWKGFQWSPDGKRVAFMRFDESRVKQFNMTVFKGTYPEKKANALYPENYTFKYPKAGEDNSVVSIHVYDLASEKTRTMNVGDETDQYIPRIKWTRNPEVLSIVRMSRHQNHYELLFADVNTGDTKLIYEEKNKAWIDVNDDLTFTEDGKSIILTSEKSGFNHIYLYDIDGKFKRQITKGDWEVTQFLGYDEAHKLFYYQAAAVSPLQREIYAVDIKGKRTKKMSTDMGTNSAVFSWGFKYYINYFSNVKTPTLVTLHNAKGKQIRVLEDNASLKKRMADYQLPEREFFSFKTSEDVELNAFMIKPTNFDASKNYPAVLTFYGGPGSQLVLDRYRFEWFEYLAQEGFVVVCVDNRGTGARGEAFKKCTYMQVQNLEAIDLIETGKYMAGLDYVDGSKIGVYGWSFGGQMSSLCMFRGADVFSAGIAVAPVTTYRYYDSIYSERYLRTPQENPEGYDKYAPIAFADQLKGKFLLIHGTSDDNVHMQNSLELSEELVQNNKKFQMHMYTNRNHGIYGGKTRLHLYGMMTDFFNENLK</sequence>
<dbReference type="InterPro" id="IPR002469">
    <property type="entry name" value="Peptidase_S9B_N"/>
</dbReference>
<reference evidence="5 6" key="1">
    <citation type="submission" date="2018-07" db="EMBL/GenBank/DDBJ databases">
        <title>Draft genome sequence of Ancylomarina sp. M1P.</title>
        <authorList>
            <person name="Yadav S."/>
            <person name="Villanueva L."/>
            <person name="Damste J.S.S."/>
        </authorList>
    </citation>
    <scope>NUCLEOTIDE SEQUENCE [LARGE SCALE GENOMIC DNA]</scope>
    <source>
        <strain evidence="5 6">M1P</strain>
    </source>
</reference>
<feature type="domain" description="Peptidase S9 prolyl oligopeptidase catalytic" evidence="3">
    <location>
        <begin position="532"/>
        <end position="728"/>
    </location>
</feature>
<keyword evidence="1" id="KW-0325">Glycoprotein</keyword>
<dbReference type="InterPro" id="IPR050278">
    <property type="entry name" value="Serine_Prot_S9B/DPPIV"/>
</dbReference>
<accession>A0A425Y6D5</accession>
<evidence type="ECO:0000256" key="1">
    <source>
        <dbReference type="ARBA" id="ARBA00023180"/>
    </source>
</evidence>
<dbReference type="InterPro" id="IPR001375">
    <property type="entry name" value="Peptidase_S9_cat"/>
</dbReference>
<name>A0A425Y6D5_9BACT</name>
<dbReference type="GO" id="GO:0006508">
    <property type="term" value="P:proteolysis"/>
    <property type="evidence" value="ECO:0007669"/>
    <property type="project" value="InterPro"/>
</dbReference>
<dbReference type="PANTHER" id="PTHR11731">
    <property type="entry name" value="PROTEASE FAMILY S9B,C DIPEPTIDYL-PEPTIDASE IV-RELATED"/>
    <property type="match status" value="1"/>
</dbReference>
<dbReference type="RefSeq" id="WP_125029381.1">
    <property type="nucleotide sequence ID" value="NZ_JAPXVP010000002.1"/>
</dbReference>
<dbReference type="Gene3D" id="3.40.50.1820">
    <property type="entry name" value="alpha/beta hydrolase"/>
    <property type="match status" value="1"/>
</dbReference>
<proteinExistence type="predicted"/>